<gene>
    <name evidence="2" type="ORF">E2F46_01555</name>
</gene>
<keyword evidence="3" id="KW-1185">Reference proteome</keyword>
<reference evidence="2 3" key="1">
    <citation type="submission" date="2019-03" db="EMBL/GenBank/DDBJ databases">
        <title>Luteimonas zhaokaii sp.nov., isolated from the rectal contents of Plateau pika in Yushu, Qinghai Province, China.</title>
        <authorList>
            <person name="Zhang G."/>
        </authorList>
    </citation>
    <scope>NUCLEOTIDE SEQUENCE [LARGE SCALE GENOMIC DNA]</scope>
    <source>
        <strain evidence="2 3">B9</strain>
    </source>
</reference>
<evidence type="ECO:0000313" key="2">
    <source>
        <dbReference type="EMBL" id="TDK28594.1"/>
    </source>
</evidence>
<organism evidence="2 3">
    <name type="scientific">Luteimonas aestuarii</name>
    <dbReference type="NCBI Taxonomy" id="453837"/>
    <lineage>
        <taxon>Bacteria</taxon>
        <taxon>Pseudomonadati</taxon>
        <taxon>Pseudomonadota</taxon>
        <taxon>Gammaproteobacteria</taxon>
        <taxon>Lysobacterales</taxon>
        <taxon>Lysobacteraceae</taxon>
        <taxon>Luteimonas</taxon>
    </lineage>
</organism>
<evidence type="ECO:0000313" key="3">
    <source>
        <dbReference type="Proteomes" id="UP000294796"/>
    </source>
</evidence>
<evidence type="ECO:0000259" key="1">
    <source>
        <dbReference type="Pfam" id="PF13643"/>
    </source>
</evidence>
<dbReference type="EMBL" id="SMTF01000001">
    <property type="protein sequence ID" value="TDK28594.1"/>
    <property type="molecule type" value="Genomic_DNA"/>
</dbReference>
<dbReference type="AlphaFoldDB" id="A0A4R5U4K4"/>
<dbReference type="OrthoDB" id="6402837at2"/>
<accession>A0A4R5U4K4</accession>
<name>A0A4R5U4K4_9GAMM</name>
<feature type="domain" description="DUF4145" evidence="1">
    <location>
        <begin position="136"/>
        <end position="223"/>
    </location>
</feature>
<dbReference type="InterPro" id="IPR025285">
    <property type="entry name" value="DUF4145"/>
</dbReference>
<sequence>MAFDRDLWSGTYDRTHFPHFPCPKCTKGRARHDGKAVQIAEPTYSAKDRDHPDWEPGWDVERFSLQLTCDNTSCGEVVVVSGDTSLVEYYDHEEDRWVYFSHLRPRAMFPAPLIIDIPTQAPRDVRDNIRLASSHYWLDTSASANRLRASVEFLLDFLEIPRETINATSGNTRRLDLNARIAHYEQLNAEHAPSLTALRMIGNLGSHGEDVQQEAILDAFEIYEYTLDALCGQRKDRIEALRQKLISTKGKYT</sequence>
<comment type="caution">
    <text evidence="2">The sequence shown here is derived from an EMBL/GenBank/DDBJ whole genome shotgun (WGS) entry which is preliminary data.</text>
</comment>
<proteinExistence type="predicted"/>
<dbReference type="RefSeq" id="WP_133320414.1">
    <property type="nucleotide sequence ID" value="NZ_SMTF01000001.1"/>
</dbReference>
<protein>
    <submittedName>
        <fullName evidence="2">DUF4145 domain-containing protein</fullName>
    </submittedName>
</protein>
<dbReference type="Pfam" id="PF13643">
    <property type="entry name" value="DUF4145"/>
    <property type="match status" value="1"/>
</dbReference>
<dbReference type="Proteomes" id="UP000294796">
    <property type="component" value="Unassembled WGS sequence"/>
</dbReference>